<dbReference type="InterPro" id="IPR053374">
    <property type="entry name" value="TCP-1_chaperonin"/>
</dbReference>
<evidence type="ECO:0000256" key="5">
    <source>
        <dbReference type="ARBA" id="ARBA00022840"/>
    </source>
</evidence>
<accession>A0ABR2JZR6</accession>
<evidence type="ECO:0000256" key="2">
    <source>
        <dbReference type="ARBA" id="ARBA00008020"/>
    </source>
</evidence>
<dbReference type="SUPFAM" id="SSF52029">
    <property type="entry name" value="GroEL apical domain-like"/>
    <property type="match status" value="1"/>
</dbReference>
<comment type="subcellular location">
    <subcellularLocation>
        <location evidence="1">Cytoplasm</location>
    </subcellularLocation>
</comment>
<name>A0ABR2JZR6_9EUKA</name>
<dbReference type="PANTHER" id="PTHR11353">
    <property type="entry name" value="CHAPERONIN"/>
    <property type="match status" value="1"/>
</dbReference>
<protein>
    <recommendedName>
        <fullName evidence="7">CCT-beta</fullName>
    </recommendedName>
</protein>
<dbReference type="NCBIfam" id="TIGR02341">
    <property type="entry name" value="chap_CCT_beta"/>
    <property type="match status" value="1"/>
</dbReference>
<proteinExistence type="inferred from homology"/>
<gene>
    <name evidence="9" type="ORF">M9Y10_043456</name>
</gene>
<reference evidence="9 10" key="1">
    <citation type="submission" date="2024-04" db="EMBL/GenBank/DDBJ databases">
        <title>Tritrichomonas musculus Genome.</title>
        <authorList>
            <person name="Alves-Ferreira E."/>
            <person name="Grigg M."/>
            <person name="Lorenzi H."/>
            <person name="Galac M."/>
        </authorList>
    </citation>
    <scope>NUCLEOTIDE SEQUENCE [LARGE SCALE GENOMIC DNA]</scope>
    <source>
        <strain evidence="9 10">EAF2021</strain>
    </source>
</reference>
<dbReference type="InterPro" id="IPR017998">
    <property type="entry name" value="Chaperone_TCP-1"/>
</dbReference>
<evidence type="ECO:0000313" key="9">
    <source>
        <dbReference type="EMBL" id="KAK8884347.1"/>
    </source>
</evidence>
<dbReference type="Pfam" id="PF00118">
    <property type="entry name" value="Cpn60_TCP1"/>
    <property type="match status" value="1"/>
</dbReference>
<keyword evidence="4 8" id="KW-0547">Nucleotide-binding</keyword>
<keyword evidence="3" id="KW-0963">Cytoplasm</keyword>
<evidence type="ECO:0000256" key="3">
    <source>
        <dbReference type="ARBA" id="ARBA00022490"/>
    </source>
</evidence>
<dbReference type="InterPro" id="IPR002423">
    <property type="entry name" value="Cpn60/GroEL/TCP-1"/>
</dbReference>
<dbReference type="SUPFAM" id="SSF48592">
    <property type="entry name" value="GroEL equatorial domain-like"/>
    <property type="match status" value="1"/>
</dbReference>
<organism evidence="9 10">
    <name type="scientific">Tritrichomonas musculus</name>
    <dbReference type="NCBI Taxonomy" id="1915356"/>
    <lineage>
        <taxon>Eukaryota</taxon>
        <taxon>Metamonada</taxon>
        <taxon>Parabasalia</taxon>
        <taxon>Tritrichomonadida</taxon>
        <taxon>Tritrichomonadidae</taxon>
        <taxon>Tritrichomonas</taxon>
    </lineage>
</organism>
<dbReference type="PROSITE" id="PS00995">
    <property type="entry name" value="TCP1_3"/>
    <property type="match status" value="1"/>
</dbReference>
<dbReference type="InterPro" id="IPR027413">
    <property type="entry name" value="GROEL-like_equatorial_sf"/>
</dbReference>
<evidence type="ECO:0000256" key="4">
    <source>
        <dbReference type="ARBA" id="ARBA00022741"/>
    </source>
</evidence>
<dbReference type="NCBIfam" id="NF041083">
    <property type="entry name" value="thermosome_beta"/>
    <property type="match status" value="1"/>
</dbReference>
<evidence type="ECO:0000256" key="8">
    <source>
        <dbReference type="RuleBase" id="RU004187"/>
    </source>
</evidence>
<dbReference type="InterPro" id="IPR002194">
    <property type="entry name" value="Chaperonin_TCP-1_CS"/>
</dbReference>
<dbReference type="InterPro" id="IPR027409">
    <property type="entry name" value="GroEL-like_apical_dom_sf"/>
</dbReference>
<keyword evidence="6 8" id="KW-0143">Chaperone</keyword>
<dbReference type="InterPro" id="IPR027410">
    <property type="entry name" value="TCP-1-like_intermed_sf"/>
</dbReference>
<dbReference type="CDD" id="cd03336">
    <property type="entry name" value="TCP1_beta"/>
    <property type="match status" value="1"/>
</dbReference>
<dbReference type="PRINTS" id="PR00304">
    <property type="entry name" value="TCOMPLEXTCP1"/>
</dbReference>
<dbReference type="PROSITE" id="PS00751">
    <property type="entry name" value="TCP1_2"/>
    <property type="match status" value="1"/>
</dbReference>
<evidence type="ECO:0000256" key="1">
    <source>
        <dbReference type="ARBA" id="ARBA00004496"/>
    </source>
</evidence>
<dbReference type="Gene3D" id="3.30.260.10">
    <property type="entry name" value="TCP-1-like chaperonin intermediate domain"/>
    <property type="match status" value="1"/>
</dbReference>
<dbReference type="SUPFAM" id="SSF54849">
    <property type="entry name" value="GroEL-intermediate domain like"/>
    <property type="match status" value="1"/>
</dbReference>
<dbReference type="Gene3D" id="1.10.560.10">
    <property type="entry name" value="GroEL-like equatorial domain"/>
    <property type="match status" value="1"/>
</dbReference>
<sequence length="528" mass="56753">MKSAGVQLLDTNADEERGEIARMSAFVGAMAIADLVKTTLGPKGMDKILQSLSHADTINVTNDGATILKSIVIDNPAAHLIVELSQAQDSEVGDGTTSVAVLCGQLLHEAESLVGQGIHPQTIIAGWRNAAKVALEALEKSAKLSQDKEKFHQDLIRVASTTLNSKVLAMERDMFAEIAVKAVERLNDPSRIDAISILKVTGGALKESELVDGLILQCEFGVGQPHRVENANILIANTPMDTDKIKIMGAKVETDSPDQLAKIEDAERKKMIEKCEKIKNYNPNVFVNRQLIYNLPEEYFTSHNINSVEHADFAGVERLALVTGGDIVSTFDNPEGVKLGHCDLVETIMIGESKLIKFSGCKEPATATIVLRGATDQILDEAERAMHDALCVIASMMTEKRTVLGAGCSEILMSAAVEEAARHTPGKAALAMDGFANALRQIPMILASNAGLDAPDIVASIRAAHAKGQNTYGLDINGRGVGDIEKLGITESFKVKRQIVISASEAAEQILRVDEIVKCAPARQPKRK</sequence>
<dbReference type="Proteomes" id="UP001470230">
    <property type="component" value="Unassembled WGS sequence"/>
</dbReference>
<dbReference type="InterPro" id="IPR012716">
    <property type="entry name" value="Chap_CCT_beta"/>
</dbReference>
<dbReference type="PROSITE" id="PS00750">
    <property type="entry name" value="TCP1_1"/>
    <property type="match status" value="1"/>
</dbReference>
<comment type="caution">
    <text evidence="9">The sequence shown here is derived from an EMBL/GenBank/DDBJ whole genome shotgun (WGS) entry which is preliminary data.</text>
</comment>
<evidence type="ECO:0000256" key="7">
    <source>
        <dbReference type="ARBA" id="ARBA00033237"/>
    </source>
</evidence>
<dbReference type="Gene3D" id="3.50.7.10">
    <property type="entry name" value="GroEL"/>
    <property type="match status" value="1"/>
</dbReference>
<evidence type="ECO:0000256" key="6">
    <source>
        <dbReference type="ARBA" id="ARBA00023186"/>
    </source>
</evidence>
<comment type="similarity">
    <text evidence="2 8">Belongs to the TCP-1 chaperonin family.</text>
</comment>
<evidence type="ECO:0000313" key="10">
    <source>
        <dbReference type="Proteomes" id="UP001470230"/>
    </source>
</evidence>
<keyword evidence="5 8" id="KW-0067">ATP-binding</keyword>
<keyword evidence="10" id="KW-1185">Reference proteome</keyword>
<dbReference type="EMBL" id="JAPFFF010000008">
    <property type="protein sequence ID" value="KAK8884347.1"/>
    <property type="molecule type" value="Genomic_DNA"/>
</dbReference>